<feature type="compositionally biased region" description="Basic and acidic residues" evidence="9">
    <location>
        <begin position="147"/>
        <end position="158"/>
    </location>
</feature>
<dbReference type="InterPro" id="IPR006615">
    <property type="entry name" value="Pept_C19_DUSP"/>
</dbReference>
<dbReference type="PROSITE" id="PS51283">
    <property type="entry name" value="DUSP"/>
    <property type="match status" value="1"/>
</dbReference>
<dbReference type="EC" id="3.4.19.12" evidence="3"/>
<evidence type="ECO:0000259" key="10">
    <source>
        <dbReference type="PROSITE" id="PS50235"/>
    </source>
</evidence>
<feature type="compositionally biased region" description="Polar residues" evidence="9">
    <location>
        <begin position="1718"/>
        <end position="1729"/>
    </location>
</feature>
<feature type="region of interest" description="Disordered" evidence="9">
    <location>
        <begin position="2098"/>
        <end position="2117"/>
    </location>
</feature>
<feature type="compositionally biased region" description="Polar residues" evidence="9">
    <location>
        <begin position="159"/>
        <end position="170"/>
    </location>
</feature>
<feature type="compositionally biased region" description="Gly residues" evidence="9">
    <location>
        <begin position="2073"/>
        <end position="2086"/>
    </location>
</feature>
<feature type="region of interest" description="Disordered" evidence="9">
    <location>
        <begin position="145"/>
        <end position="170"/>
    </location>
</feature>
<feature type="compositionally biased region" description="Low complexity" evidence="9">
    <location>
        <begin position="1693"/>
        <end position="1707"/>
    </location>
</feature>
<keyword evidence="5" id="KW-0833">Ubl conjugation pathway</keyword>
<feature type="region of interest" description="Disordered" evidence="9">
    <location>
        <begin position="1056"/>
        <end position="1086"/>
    </location>
</feature>
<feature type="region of interest" description="Disordered" evidence="9">
    <location>
        <begin position="2138"/>
        <end position="2213"/>
    </location>
</feature>
<feature type="compositionally biased region" description="Basic and acidic residues" evidence="9">
    <location>
        <begin position="719"/>
        <end position="739"/>
    </location>
</feature>
<feature type="compositionally biased region" description="Low complexity" evidence="9">
    <location>
        <begin position="441"/>
        <end position="455"/>
    </location>
</feature>
<dbReference type="Pfam" id="PF06337">
    <property type="entry name" value="DUSP"/>
    <property type="match status" value="1"/>
</dbReference>
<evidence type="ECO:0000259" key="11">
    <source>
        <dbReference type="PROSITE" id="PS51283"/>
    </source>
</evidence>
<dbReference type="EMBL" id="KZ678128">
    <property type="protein sequence ID" value="PSN74004.1"/>
    <property type="molecule type" value="Genomic_DNA"/>
</dbReference>
<evidence type="ECO:0000256" key="5">
    <source>
        <dbReference type="ARBA" id="ARBA00022786"/>
    </source>
</evidence>
<dbReference type="InterPro" id="IPR018200">
    <property type="entry name" value="USP_CS"/>
</dbReference>
<feature type="domain" description="USP" evidence="10">
    <location>
        <begin position="1200"/>
        <end position="2008"/>
    </location>
</feature>
<dbReference type="SUPFAM" id="SSF143791">
    <property type="entry name" value="DUSP-like"/>
    <property type="match status" value="1"/>
</dbReference>
<evidence type="ECO:0000256" key="2">
    <source>
        <dbReference type="ARBA" id="ARBA00009085"/>
    </source>
</evidence>
<name>A0A2T2P8L9_CORCC</name>
<evidence type="ECO:0000313" key="12">
    <source>
        <dbReference type="EMBL" id="PSN74004.1"/>
    </source>
</evidence>
<dbReference type="InterPro" id="IPR028889">
    <property type="entry name" value="USP"/>
</dbReference>
<feature type="region of interest" description="Disordered" evidence="9">
    <location>
        <begin position="1673"/>
        <end position="1796"/>
    </location>
</feature>
<evidence type="ECO:0000256" key="8">
    <source>
        <dbReference type="SAM" id="Coils"/>
    </source>
</evidence>
<keyword evidence="8" id="KW-0175">Coiled coil</keyword>
<dbReference type="CDD" id="cd17039">
    <property type="entry name" value="Ubl_ubiquitin_like"/>
    <property type="match status" value="1"/>
</dbReference>
<feature type="region of interest" description="Disordered" evidence="9">
    <location>
        <begin position="889"/>
        <end position="912"/>
    </location>
</feature>
<feature type="compositionally biased region" description="Basic and acidic residues" evidence="9">
    <location>
        <begin position="784"/>
        <end position="797"/>
    </location>
</feature>
<evidence type="ECO:0000256" key="4">
    <source>
        <dbReference type="ARBA" id="ARBA00022670"/>
    </source>
</evidence>
<dbReference type="Pfam" id="PF00443">
    <property type="entry name" value="UCH"/>
    <property type="match status" value="1"/>
</dbReference>
<feature type="region of interest" description="Disordered" evidence="9">
    <location>
        <begin position="762"/>
        <end position="848"/>
    </location>
</feature>
<comment type="similarity">
    <text evidence="2">Belongs to the peptidase C19 family.</text>
</comment>
<dbReference type="OrthoDB" id="952271at2759"/>
<dbReference type="PROSITE" id="PS00972">
    <property type="entry name" value="USP_1"/>
    <property type="match status" value="1"/>
</dbReference>
<feature type="compositionally biased region" description="Polar residues" evidence="9">
    <location>
        <begin position="499"/>
        <end position="519"/>
    </location>
</feature>
<dbReference type="Proteomes" id="UP000240883">
    <property type="component" value="Unassembled WGS sequence"/>
</dbReference>
<dbReference type="PROSITE" id="PS00973">
    <property type="entry name" value="USP_2"/>
    <property type="match status" value="1"/>
</dbReference>
<keyword evidence="4" id="KW-0645">Protease</keyword>
<dbReference type="GO" id="GO:0004843">
    <property type="term" value="F:cysteine-type deubiquitinase activity"/>
    <property type="evidence" value="ECO:0007669"/>
    <property type="project" value="UniProtKB-EC"/>
</dbReference>
<evidence type="ECO:0000256" key="7">
    <source>
        <dbReference type="ARBA" id="ARBA00022807"/>
    </source>
</evidence>
<sequence>MDPESVSFQPRDDFWRFQSEMLRVQQSQAELSERVARLERRHEEDTRLKNVWGTSSPFPSVLGGTPQQVPLQQPTAEHFSNFDDHSSNLIGNLQLDADDEPRRIGTTSRANSVRFDETANHGHWAHASRSSLDLIPRTGSGLGGHLMSERSYSHKSDGRQSSAGHSVHSVTSGRANSLTSYGANTPLEPPGLAPGLFILGSVPAIIRCWLNTDFKHDTLLYAAVCTGSYTSYLDLRLIDHLGFEDQIATTDDGVRKIKLPVYLPEAVPVSASSRSNSPAPQLPSLSVEFTVVEGSVDASSKTIQIFLGSDMLRAHNADVLFSSNQLTLYDDDRSKLQIPLVRPEDEGTFKSLYIASGSQLPPKSRPAADGCAVAPSDAGTIGEGSIASSVVERLPAAQKLNGNGTTSSSDDGGSSGRRSLEQRPFLGISTSRVEAKDGQESSPASAAPRPGASPAIWSNWRRDTEKSSTVDWAAVGKTPSSTYQRRDTGIKVLKPSKPGSRTLSTSVSQAASPAATGQSRYFDDGKRREGVAGEADGPGPQTRRTVSGEKPKENAAGAAKPRSSNPVGGASAFVWLNSGSNSVVAGWHWSSSSSGARSCLLGAEGGVDDAPSPTQAPGASAPALPLSLLHRRFVRPSLLPWASQRPFPLPHLPGLGALSAPTVGAPGFKTASTKKRKLAPPSTDTRDDDPTLSPHEGRVSTSPRSSPLPASPPRYLPPHIHDEVFDAIHDSGSHSRDHPVSAASSPSDAYANLTIDSLERDTMAQDQSDPPRPPPRSSSPAKRLHSDMDNKDQHMDLDVPAGPRATKPLPARATSVEMADATPTGSSATSSEAASLANTDSTASSLPEVPTLDQQVAKVLSLHKQPLSDRQEGYVISEKWLERVFARTSENKDRPEQFDKSATQGEIGPVDNSDLVDHSALADDLMDQNGDDFIPLRPGLQIQHNFEILPAEAWELIISWYGLKDGSPVIRRYVHNTAVDETGENLQYEVYPPIFTIRRVRKSPAAQASDTSKLSPRLVASRSDGYMEFLKAAKKAAGIELKNKVRVWRVLNAPTATDEAPQQSGMLTPESSPRNGSPVSAPRQGPLPLAMDVASFNRMEEGTEREQVTGKDETANEKYNGHMNLSTAGLAEDQILILEEQDDKGDYISTTKAASKNQTKAGAKSNKGIQSAATSGRSTPTLAGPMARGRTRTGRTRGTVGLTNLGNTCYMNSALQCIRSVEELSVYFLQGKYKPEINSDNPLGHGGSIAKSYAGLLASIYDENGVSSFSPKNFKFALGRAQPMFSGYGQQDSQEFLSFLVDGLHEDLNRIKKKPYTENPESDDNTVNDPEKIKELGEKFRAIHHSRNDSVAMDLFNGFYKNTMVCPDCNKVSITFDPYSLVTLQLPIEQTWQHVVRFVPLRGKIYDVEVDIDKNASIKTLKEYVGKRFGVEGKRIMASEVYNHKFYRHLDDDNTVAESNIGQRDDVYFYELEEVPTNWPPPKKKSSKYRSMVFASASSDEDIPDSSLPQHDKVIVPVFHRAPSTSTYRSNQWSMALWPSYILVNRYEAKDYDAILKKVLVKVAQMTTRDIFDDNSTLSQSQTGSDVVVTTEEDASPNGDPRVHDGSVEGEDMVEVTMTEAAATPVAQSAHEDSLPQVLRPGTFVPPEYRQLFEMKHTRRSKEWVTTGWSTVDNNKTLPPISKRIRTAPSRQSSVLSLDAASNASSSEETDDIPQFSADAQSSIDVANESSDEEMQSIETPAPEFTRGGRQKKSKKNRKQDKKHKHNKNLKTYSKKGKDRVPDQPLHSFSDPEDEDDASLIRMGETIVLEWSTDAYDGLFGGSSVDDARGMETSNFVDRFEDPELQAKKAKRAARRKNGITLEECFAETSKSEVLSEDNAWYCNKCKELRRATKTLEIWTAPDILVLHLKRFASHRSFRDKIEALVDFPIEGLDLSGKVGLPEGKDLVYDLFAVDNHYGGLGGGHYTAFAQNFFDKEWYDYNDSSVRKLNDPKSVVTTAAYLLFYRRRSSGPLGPEYLKDIVNTARHPDSDEADEEEEEEEETTSRNPSRSPAGNGLRLGGSSLNGSSRDSGAGAGQGALRGGGSASAGNLLLRGAEAETVDEMEMPPDYDEGYAEDNYTGVSLSGVYAPLSQGYTSNWSFDNIGNKGSDDETFDDAASDAPNAGSQAGDDLQSRILEDFGDDLNTGIKPGVSTPLEEEVPALLPGDGSDTDVVDIHVKAD</sequence>
<comment type="catalytic activity">
    <reaction evidence="1">
        <text>Thiol-dependent hydrolysis of ester, thioester, amide, peptide and isopeptide bonds formed by the C-terminal Gly of ubiquitin (a 76-residue protein attached to proteins as an intracellular targeting signal).</text>
        <dbReference type="EC" id="3.4.19.12"/>
    </reaction>
</comment>
<organism evidence="12 13">
    <name type="scientific">Corynespora cassiicola Philippines</name>
    <dbReference type="NCBI Taxonomy" id="1448308"/>
    <lineage>
        <taxon>Eukaryota</taxon>
        <taxon>Fungi</taxon>
        <taxon>Dikarya</taxon>
        <taxon>Ascomycota</taxon>
        <taxon>Pezizomycotina</taxon>
        <taxon>Dothideomycetes</taxon>
        <taxon>Pleosporomycetidae</taxon>
        <taxon>Pleosporales</taxon>
        <taxon>Corynesporascaceae</taxon>
        <taxon>Corynespora</taxon>
    </lineage>
</organism>
<feature type="compositionally biased region" description="Acidic residues" evidence="9">
    <location>
        <begin position="2099"/>
        <end position="2115"/>
    </location>
</feature>
<evidence type="ECO:0000256" key="9">
    <source>
        <dbReference type="SAM" id="MobiDB-lite"/>
    </source>
</evidence>
<feature type="region of interest" description="Disordered" evidence="9">
    <location>
        <begin position="666"/>
        <end position="749"/>
    </location>
</feature>
<feature type="region of interest" description="Disordered" evidence="9">
    <location>
        <begin position="1575"/>
        <end position="1607"/>
    </location>
</feature>
<feature type="compositionally biased region" description="Polar residues" evidence="9">
    <location>
        <begin position="1060"/>
        <end position="1078"/>
    </location>
</feature>
<dbReference type="Gene3D" id="3.90.70.10">
    <property type="entry name" value="Cysteine proteinases"/>
    <property type="match status" value="2"/>
</dbReference>
<feature type="region of interest" description="Disordered" evidence="9">
    <location>
        <begin position="94"/>
        <end position="114"/>
    </location>
</feature>
<feature type="compositionally biased region" description="Basic and acidic residues" evidence="9">
    <location>
        <begin position="889"/>
        <end position="899"/>
    </location>
</feature>
<dbReference type="GO" id="GO:0006508">
    <property type="term" value="P:proteolysis"/>
    <property type="evidence" value="ECO:0007669"/>
    <property type="project" value="UniProtKB-KW"/>
</dbReference>
<feature type="domain" description="DUSP" evidence="11">
    <location>
        <begin position="850"/>
        <end position="975"/>
    </location>
</feature>
<feature type="compositionally biased region" description="Acidic residues" evidence="9">
    <location>
        <begin position="2031"/>
        <end position="2042"/>
    </location>
</feature>
<gene>
    <name evidence="12" type="ORF">BS50DRAFT_642088</name>
</gene>
<keyword evidence="13" id="KW-1185">Reference proteome</keyword>
<accession>A0A2T2P8L9</accession>
<feature type="compositionally biased region" description="Polar residues" evidence="9">
    <location>
        <begin position="1575"/>
        <end position="1585"/>
    </location>
</feature>
<dbReference type="SMART" id="SM00695">
    <property type="entry name" value="DUSP"/>
    <property type="match status" value="1"/>
</dbReference>
<evidence type="ECO:0000256" key="1">
    <source>
        <dbReference type="ARBA" id="ARBA00000707"/>
    </source>
</evidence>
<feature type="compositionally biased region" description="Polar residues" evidence="9">
    <location>
        <begin position="1167"/>
        <end position="1181"/>
    </location>
</feature>
<keyword evidence="7" id="KW-0788">Thiol protease</keyword>
<feature type="compositionally biased region" description="Basic residues" evidence="9">
    <location>
        <begin position="1749"/>
        <end position="1778"/>
    </location>
</feature>
<dbReference type="Gene3D" id="3.30.2230.10">
    <property type="entry name" value="DUSP-like"/>
    <property type="match status" value="1"/>
</dbReference>
<feature type="region of interest" description="Disordered" evidence="9">
    <location>
        <begin position="2026"/>
        <end position="2088"/>
    </location>
</feature>
<evidence type="ECO:0000313" key="13">
    <source>
        <dbReference type="Proteomes" id="UP000240883"/>
    </source>
</evidence>
<dbReference type="STRING" id="1448308.A0A2T2P8L9"/>
<dbReference type="InterPro" id="IPR035927">
    <property type="entry name" value="DUSP-like_sf"/>
</dbReference>
<feature type="coiled-coil region" evidence="8">
    <location>
        <begin position="21"/>
        <end position="48"/>
    </location>
</feature>
<protein>
    <recommendedName>
        <fullName evidence="3">ubiquitinyl hydrolase 1</fullName>
        <ecNumber evidence="3">3.4.19.12</ecNumber>
    </recommendedName>
</protein>
<feature type="region of interest" description="Disordered" evidence="9">
    <location>
        <begin position="398"/>
        <end position="567"/>
    </location>
</feature>
<dbReference type="InterPro" id="IPR038765">
    <property type="entry name" value="Papain-like_cys_pep_sf"/>
</dbReference>
<feature type="compositionally biased region" description="Basic and acidic residues" evidence="9">
    <location>
        <begin position="521"/>
        <end position="531"/>
    </location>
</feature>
<feature type="compositionally biased region" description="Low complexity" evidence="9">
    <location>
        <begin position="819"/>
        <end position="839"/>
    </location>
</feature>
<keyword evidence="6" id="KW-0378">Hydrolase</keyword>
<evidence type="ECO:0000256" key="3">
    <source>
        <dbReference type="ARBA" id="ARBA00012759"/>
    </source>
</evidence>
<proteinExistence type="inferred from homology"/>
<evidence type="ECO:0000256" key="6">
    <source>
        <dbReference type="ARBA" id="ARBA00022801"/>
    </source>
</evidence>
<feature type="region of interest" description="Disordered" evidence="9">
    <location>
        <begin position="1153"/>
        <end position="1197"/>
    </location>
</feature>
<dbReference type="PANTHER" id="PTHR21646:SF24">
    <property type="entry name" value="UBIQUITIN CARBOXYL-TERMINAL HYDROLASE"/>
    <property type="match status" value="1"/>
</dbReference>
<feature type="compositionally biased region" description="Low complexity" evidence="9">
    <location>
        <begin position="2054"/>
        <end position="2072"/>
    </location>
</feature>
<dbReference type="PANTHER" id="PTHR21646">
    <property type="entry name" value="UBIQUITIN CARBOXYL-TERMINAL HYDROLASE"/>
    <property type="match status" value="1"/>
</dbReference>
<dbReference type="SUPFAM" id="SSF54001">
    <property type="entry name" value="Cysteine proteinases"/>
    <property type="match status" value="1"/>
</dbReference>
<dbReference type="PROSITE" id="PS50235">
    <property type="entry name" value="USP_3"/>
    <property type="match status" value="1"/>
</dbReference>
<feature type="compositionally biased region" description="Low complexity" evidence="9">
    <location>
        <begin position="401"/>
        <end position="412"/>
    </location>
</feature>
<reference evidence="12 13" key="1">
    <citation type="journal article" date="2018" name="Front. Microbiol.">
        <title>Genome-Wide Analysis of Corynespora cassiicola Leaf Fall Disease Putative Effectors.</title>
        <authorList>
            <person name="Lopez D."/>
            <person name="Ribeiro S."/>
            <person name="Label P."/>
            <person name="Fumanal B."/>
            <person name="Venisse J.S."/>
            <person name="Kohler A."/>
            <person name="de Oliveira R.R."/>
            <person name="Labutti K."/>
            <person name="Lipzen A."/>
            <person name="Lail K."/>
            <person name="Bauer D."/>
            <person name="Ohm R.A."/>
            <person name="Barry K.W."/>
            <person name="Spatafora J."/>
            <person name="Grigoriev I.V."/>
            <person name="Martin F.M."/>
            <person name="Pujade-Renaud V."/>
        </authorList>
    </citation>
    <scope>NUCLEOTIDE SEQUENCE [LARGE SCALE GENOMIC DNA]</scope>
    <source>
        <strain evidence="12 13">Philippines</strain>
    </source>
</reference>
<dbReference type="InterPro" id="IPR050185">
    <property type="entry name" value="Ub_carboxyl-term_hydrolase"/>
</dbReference>
<dbReference type="GO" id="GO:0016579">
    <property type="term" value="P:protein deubiquitination"/>
    <property type="evidence" value="ECO:0007669"/>
    <property type="project" value="InterPro"/>
</dbReference>
<dbReference type="InterPro" id="IPR001394">
    <property type="entry name" value="Peptidase_C19_UCH"/>
</dbReference>